<feature type="region of interest" description="Disordered" evidence="3">
    <location>
        <begin position="89"/>
        <end position="111"/>
    </location>
</feature>
<dbReference type="InterPro" id="IPR026581">
    <property type="entry name" value="TCP10L/CENPJ"/>
</dbReference>
<dbReference type="Proteomes" id="UP000179807">
    <property type="component" value="Unassembled WGS sequence"/>
</dbReference>
<dbReference type="Gene3D" id="2.60.450.20">
    <property type="match status" value="1"/>
</dbReference>
<organism evidence="4 5">
    <name type="scientific">Tritrichomonas foetus</name>
    <dbReference type="NCBI Taxonomy" id="1144522"/>
    <lineage>
        <taxon>Eukaryota</taxon>
        <taxon>Metamonada</taxon>
        <taxon>Parabasalia</taxon>
        <taxon>Tritrichomonadida</taxon>
        <taxon>Tritrichomonadidae</taxon>
        <taxon>Tritrichomonas</taxon>
    </lineage>
</organism>
<dbReference type="PANTHER" id="PTHR10331">
    <property type="entry name" value="T COMPLEX PROTEIN 10"/>
    <property type="match status" value="1"/>
</dbReference>
<dbReference type="RefSeq" id="XP_068365769.1">
    <property type="nucleotide sequence ID" value="XM_068499592.1"/>
</dbReference>
<evidence type="ECO:0000313" key="4">
    <source>
        <dbReference type="EMBL" id="OHT12633.1"/>
    </source>
</evidence>
<accession>A0A1J4KMU4</accession>
<comment type="caution">
    <text evidence="4">The sequence shown here is derived from an EMBL/GenBank/DDBJ whole genome shotgun (WGS) entry which is preliminary data.</text>
</comment>
<dbReference type="AlphaFoldDB" id="A0A1J4KMU4"/>
<dbReference type="EMBL" id="MLAK01000559">
    <property type="protein sequence ID" value="OHT12633.1"/>
    <property type="molecule type" value="Genomic_DNA"/>
</dbReference>
<feature type="region of interest" description="Disordered" evidence="3">
    <location>
        <begin position="1"/>
        <end position="30"/>
    </location>
</feature>
<protein>
    <recommendedName>
        <fullName evidence="6">Centromere protein J C-terminal domain-containing protein</fullName>
    </recommendedName>
</protein>
<evidence type="ECO:0008006" key="6">
    <source>
        <dbReference type="Google" id="ProtNLM"/>
    </source>
</evidence>
<evidence type="ECO:0000256" key="2">
    <source>
        <dbReference type="SAM" id="Coils"/>
    </source>
</evidence>
<dbReference type="InterPro" id="IPR047002">
    <property type="entry name" value="Tcp10_C_sf"/>
</dbReference>
<evidence type="ECO:0000256" key="3">
    <source>
        <dbReference type="SAM" id="MobiDB-lite"/>
    </source>
</evidence>
<dbReference type="VEuPathDB" id="TrichDB:TRFO_17449"/>
<dbReference type="OrthoDB" id="10252174at2759"/>
<dbReference type="GeneID" id="94834296"/>
<proteinExistence type="inferred from homology"/>
<feature type="region of interest" description="Disordered" evidence="3">
    <location>
        <begin position="188"/>
        <end position="217"/>
    </location>
</feature>
<dbReference type="Gene3D" id="6.10.250.370">
    <property type="match status" value="1"/>
</dbReference>
<evidence type="ECO:0000313" key="5">
    <source>
        <dbReference type="Proteomes" id="UP000179807"/>
    </source>
</evidence>
<dbReference type="PANTHER" id="PTHR10331:SF6">
    <property type="entry name" value="SPINDLE ASSEMBLY ABNORMAL 4"/>
    <property type="match status" value="1"/>
</dbReference>
<keyword evidence="5" id="KW-1185">Reference proteome</keyword>
<comment type="similarity">
    <text evidence="1">Belongs to the TCP10 family.</text>
</comment>
<evidence type="ECO:0000256" key="1">
    <source>
        <dbReference type="ARBA" id="ARBA00005627"/>
    </source>
</evidence>
<reference evidence="4" key="1">
    <citation type="submission" date="2016-10" db="EMBL/GenBank/DDBJ databases">
        <authorList>
            <person name="Benchimol M."/>
            <person name="Almeida L.G."/>
            <person name="Vasconcelos A.T."/>
            <person name="Perreira-Neves A."/>
            <person name="Rosa I.A."/>
            <person name="Tasca T."/>
            <person name="Bogo M.R."/>
            <person name="de Souza W."/>
        </authorList>
    </citation>
    <scope>NUCLEOTIDE SEQUENCE [LARGE SCALE GENOMIC DNA]</scope>
    <source>
        <strain evidence="4">K</strain>
    </source>
</reference>
<feature type="coiled-coil region" evidence="2">
    <location>
        <begin position="118"/>
        <end position="170"/>
    </location>
</feature>
<feature type="compositionally biased region" description="Polar residues" evidence="3">
    <location>
        <begin position="102"/>
        <end position="111"/>
    </location>
</feature>
<keyword evidence="2" id="KW-0175">Coiled coil</keyword>
<sequence length="467" mass="54172">MNSSDDDFDNAPVLWNAPQPAVQEVTEQQKREFEKTYASIQNQLNNLISQKQQLKSQHQKLKKDASDLVAEKKLVDNEIKSCIQETEDIRNNLNKKPPAKPRTSNKNDFTAQKESLEFSSINNDIKRVRGEIDKLKTKYNEELRLWKGEKNRLTNLLQEQQNECNIMKQSIEQFRSYLREKNSSDLFFEEEEDENKNEFSSRPASSPIRVSPKEQQELQKYQEMLQLNPKEKQQEKPTEKYQENYKEKRMEIDIKPNPDSKLYQFLSSSAESSPVQSPVQSPARSNVKSYIQGSNKTTPHSPIKKIVSPPTFTVQKVREFMPPMYKLDFNYHPIGEPKATTTLKNGRESLYENGDRYIEYRNRTQKITRRDGTVYILFPNDDVSKEFPDGVLAYYFGETGAIQLTLPDQTTHTVFTNGQKEINFTNGDKYIIFPDESTKYTKANGDYQVRFPNGKTQTCVNGVITSS</sequence>
<gene>
    <name evidence="4" type="ORF">TRFO_17449</name>
</gene>
<name>A0A1J4KMU4_9EUKA</name>